<proteinExistence type="predicted"/>
<gene>
    <name evidence="2" type="ORF">M407DRAFT_27006</name>
</gene>
<dbReference type="PANTHER" id="PTHR15600:SF42">
    <property type="entry name" value="SACSIN"/>
    <property type="match status" value="1"/>
</dbReference>
<dbReference type="GO" id="GO:0030544">
    <property type="term" value="F:Hsp70 protein binding"/>
    <property type="evidence" value="ECO:0007669"/>
    <property type="project" value="TreeGrafter"/>
</dbReference>
<organism evidence="2 3">
    <name type="scientific">Tulasnella calospora MUT 4182</name>
    <dbReference type="NCBI Taxonomy" id="1051891"/>
    <lineage>
        <taxon>Eukaryota</taxon>
        <taxon>Fungi</taxon>
        <taxon>Dikarya</taxon>
        <taxon>Basidiomycota</taxon>
        <taxon>Agaricomycotina</taxon>
        <taxon>Agaricomycetes</taxon>
        <taxon>Cantharellales</taxon>
        <taxon>Tulasnellaceae</taxon>
        <taxon>Tulasnella</taxon>
    </lineage>
</organism>
<dbReference type="HOGENOM" id="CLU_080878_1_0_1"/>
<protein>
    <recommendedName>
        <fullName evidence="1">Sacsin/Nov domain-containing protein</fullName>
    </recommendedName>
</protein>
<evidence type="ECO:0000313" key="2">
    <source>
        <dbReference type="EMBL" id="KIO23555.1"/>
    </source>
</evidence>
<keyword evidence="3" id="KW-1185">Reference proteome</keyword>
<dbReference type="InterPro" id="IPR036890">
    <property type="entry name" value="HATPase_C_sf"/>
</dbReference>
<dbReference type="InterPro" id="IPR058210">
    <property type="entry name" value="SACS/Nov_dom"/>
</dbReference>
<dbReference type="EMBL" id="KN823082">
    <property type="protein sequence ID" value="KIO23555.1"/>
    <property type="molecule type" value="Genomic_DNA"/>
</dbReference>
<dbReference type="Pfam" id="PF25794">
    <property type="entry name" value="SACS"/>
    <property type="match status" value="1"/>
</dbReference>
<sequence>MPTHTREEVEVTSIVKNILDNYPAGSAILREILQNTDDAGAQTQCRHLSLTHVSSTRTLVDPVPGVCQGPAITATNDAYFEAKDWIAIRRIHNSSKTQGETSTGKYGLGFRSCYHITDNPHVLYNDTLLVLDPHQRVEAYRGGFSLLTTRSPEIERNDRDTYAGHFAPFAVILKPDDSI</sequence>
<dbReference type="AlphaFoldDB" id="A0A0C3Q3Z8"/>
<dbReference type="SUPFAM" id="SSF55874">
    <property type="entry name" value="ATPase domain of HSP90 chaperone/DNA topoisomerase II/histidine kinase"/>
    <property type="match status" value="1"/>
</dbReference>
<reference evidence="3" key="2">
    <citation type="submission" date="2015-01" db="EMBL/GenBank/DDBJ databases">
        <title>Evolutionary Origins and Diversification of the Mycorrhizal Mutualists.</title>
        <authorList>
            <consortium name="DOE Joint Genome Institute"/>
            <consortium name="Mycorrhizal Genomics Consortium"/>
            <person name="Kohler A."/>
            <person name="Kuo A."/>
            <person name="Nagy L.G."/>
            <person name="Floudas D."/>
            <person name="Copeland A."/>
            <person name="Barry K.W."/>
            <person name="Cichocki N."/>
            <person name="Veneault-Fourrey C."/>
            <person name="LaButti K."/>
            <person name="Lindquist E.A."/>
            <person name="Lipzen A."/>
            <person name="Lundell T."/>
            <person name="Morin E."/>
            <person name="Murat C."/>
            <person name="Riley R."/>
            <person name="Ohm R."/>
            <person name="Sun H."/>
            <person name="Tunlid A."/>
            <person name="Henrissat B."/>
            <person name="Grigoriev I.V."/>
            <person name="Hibbett D.S."/>
            <person name="Martin F."/>
        </authorList>
    </citation>
    <scope>NUCLEOTIDE SEQUENCE [LARGE SCALE GENOMIC DNA]</scope>
    <source>
        <strain evidence="3">MUT 4182</strain>
    </source>
</reference>
<dbReference type="STRING" id="1051891.A0A0C3Q3Z8"/>
<reference evidence="2 3" key="1">
    <citation type="submission" date="2014-04" db="EMBL/GenBank/DDBJ databases">
        <authorList>
            <consortium name="DOE Joint Genome Institute"/>
            <person name="Kuo A."/>
            <person name="Girlanda M."/>
            <person name="Perotto S."/>
            <person name="Kohler A."/>
            <person name="Nagy L.G."/>
            <person name="Floudas D."/>
            <person name="Copeland A."/>
            <person name="Barry K.W."/>
            <person name="Cichocki N."/>
            <person name="Veneault-Fourrey C."/>
            <person name="LaButti K."/>
            <person name="Lindquist E.A."/>
            <person name="Lipzen A."/>
            <person name="Lundell T."/>
            <person name="Morin E."/>
            <person name="Murat C."/>
            <person name="Sun H."/>
            <person name="Tunlid A."/>
            <person name="Henrissat B."/>
            <person name="Grigoriev I.V."/>
            <person name="Hibbett D.S."/>
            <person name="Martin F."/>
            <person name="Nordberg H.P."/>
            <person name="Cantor M.N."/>
            <person name="Hua S.X."/>
        </authorList>
    </citation>
    <scope>NUCLEOTIDE SEQUENCE [LARGE SCALE GENOMIC DNA]</scope>
    <source>
        <strain evidence="2 3">MUT 4182</strain>
    </source>
</reference>
<dbReference type="InterPro" id="IPR052972">
    <property type="entry name" value="Sacsin_chaperone_reg"/>
</dbReference>
<evidence type="ECO:0000313" key="3">
    <source>
        <dbReference type="Proteomes" id="UP000054248"/>
    </source>
</evidence>
<dbReference type="Proteomes" id="UP000054248">
    <property type="component" value="Unassembled WGS sequence"/>
</dbReference>
<dbReference type="NCBIfam" id="NF047352">
    <property type="entry name" value="P_loop_sacsin"/>
    <property type="match status" value="1"/>
</dbReference>
<accession>A0A0C3Q3Z8</accession>
<feature type="domain" description="Sacsin/Nov" evidence="1">
    <location>
        <begin position="10"/>
        <end position="137"/>
    </location>
</feature>
<dbReference type="OrthoDB" id="1262810at2759"/>
<evidence type="ECO:0000259" key="1">
    <source>
        <dbReference type="Pfam" id="PF25794"/>
    </source>
</evidence>
<name>A0A0C3Q3Z8_9AGAM</name>
<dbReference type="PANTHER" id="PTHR15600">
    <property type="entry name" value="SACSIN"/>
    <property type="match status" value="1"/>
</dbReference>